<organism evidence="1 2">
    <name type="scientific">Salmonella enterica subsp. diarizonae serovar 48:i:z</name>
    <dbReference type="NCBI Taxonomy" id="1192842"/>
    <lineage>
        <taxon>Bacteria</taxon>
        <taxon>Pseudomonadati</taxon>
        <taxon>Pseudomonadota</taxon>
        <taxon>Gammaproteobacteria</taxon>
        <taxon>Enterobacterales</taxon>
        <taxon>Enterobacteriaceae</taxon>
        <taxon>Salmonella</taxon>
    </lineage>
</organism>
<name>A0A7U5YFI8_SALDZ</name>
<dbReference type="InterPro" id="IPR006487">
    <property type="entry name" value="Phage_lambda_L"/>
</dbReference>
<dbReference type="GO" id="GO:0046718">
    <property type="term" value="P:symbiont entry into host cell"/>
    <property type="evidence" value="ECO:0007669"/>
    <property type="project" value="InterPro"/>
</dbReference>
<accession>A0A7U5YFI8</accession>
<dbReference type="RefSeq" id="WP_080168949.1">
    <property type="nucleotide sequence ID" value="NZ_CP029989.1"/>
</dbReference>
<proteinExistence type="predicted"/>
<protein>
    <submittedName>
        <fullName evidence="1">Phage minor tail protein L</fullName>
    </submittedName>
</protein>
<dbReference type="Pfam" id="PF05100">
    <property type="entry name" value="Phage_tail_L"/>
    <property type="match status" value="1"/>
</dbReference>
<dbReference type="GO" id="GO:0051536">
    <property type="term" value="F:iron-sulfur cluster binding"/>
    <property type="evidence" value="ECO:0007669"/>
    <property type="project" value="InterPro"/>
</dbReference>
<dbReference type="Proteomes" id="UP000252003">
    <property type="component" value="Chromosome"/>
</dbReference>
<dbReference type="AlphaFoldDB" id="A0A7U5YFI8"/>
<gene>
    <name evidence="1" type="ORF">DOE59_10375</name>
</gene>
<evidence type="ECO:0000313" key="1">
    <source>
        <dbReference type="EMBL" id="AXC71948.1"/>
    </source>
</evidence>
<dbReference type="NCBIfam" id="TIGR01600">
    <property type="entry name" value="phage_tail_L"/>
    <property type="match status" value="1"/>
</dbReference>
<dbReference type="GO" id="GO:0030430">
    <property type="term" value="C:host cell cytoplasm"/>
    <property type="evidence" value="ECO:0007669"/>
    <property type="project" value="InterPro"/>
</dbReference>
<sequence>MQDIPQSTLNETTKAEQSAKVDLWEFDLTAIGGERYFFCNEPNEKGEPVTWQGRQYEPYPIQAQDFEMNGKGPSPRVTLVVSNLFGLVTGIAEDLQSLVGASVVRHQVYSKFLDAVNFSNGNQGADPEQEAVARYKVGQLSELDSSTATIILASPAETDGSVFPGRTMLAEICTFGYRGEECGYNGPPVADEFDKPTTDPEKDKCSHCMKGCTMRNNVRRAGFFASINKLS</sequence>
<dbReference type="EMBL" id="CP029989">
    <property type="protein sequence ID" value="AXC71948.1"/>
    <property type="molecule type" value="Genomic_DNA"/>
</dbReference>
<reference evidence="1 2" key="1">
    <citation type="submission" date="2018-06" db="EMBL/GenBank/DDBJ databases">
        <title>Salmonella Enterica genomes from various sources.</title>
        <authorList>
            <person name="Nash J.H.E."/>
            <person name="Robertson J."/>
            <person name="Bessonov K."/>
        </authorList>
    </citation>
    <scope>NUCLEOTIDE SEQUENCE [LARGE SCALE GENOMIC DNA]</scope>
    <source>
        <strain evidence="1 2">SA20121591</strain>
    </source>
</reference>
<evidence type="ECO:0000313" key="2">
    <source>
        <dbReference type="Proteomes" id="UP000252003"/>
    </source>
</evidence>